<dbReference type="Proteomes" id="UP000255523">
    <property type="component" value="Unassembled WGS sequence"/>
</dbReference>
<dbReference type="GO" id="GO:0009089">
    <property type="term" value="P:lysine biosynthetic process via diaminopimelate"/>
    <property type="evidence" value="ECO:0007669"/>
    <property type="project" value="UniProtKB-UniRule"/>
</dbReference>
<feature type="binding site" evidence="8">
    <location>
        <begin position="207"/>
        <end position="208"/>
    </location>
    <ligand>
        <name>substrate</name>
    </ligand>
</feature>
<name>A0A380LKN9_9FIRM</name>
<keyword evidence="4 8" id="KW-0028">Amino-acid biosynthesis</keyword>
<evidence type="ECO:0000256" key="8">
    <source>
        <dbReference type="HAMAP-Rule" id="MF_00197"/>
    </source>
</evidence>
<dbReference type="PANTHER" id="PTHR31689">
    <property type="entry name" value="DIAMINOPIMELATE EPIMERASE, CHLOROPLASTIC"/>
    <property type="match status" value="1"/>
</dbReference>
<comment type="subcellular location">
    <subcellularLocation>
        <location evidence="8">Cytoplasm</location>
    </subcellularLocation>
</comment>
<keyword evidence="6 8" id="KW-0413">Isomerase</keyword>
<accession>A0A380LKN9</accession>
<dbReference type="SUPFAM" id="SSF54506">
    <property type="entry name" value="Diaminopimelate epimerase-like"/>
    <property type="match status" value="2"/>
</dbReference>
<comment type="pathway">
    <text evidence="1 8">Amino-acid biosynthesis; L-lysine biosynthesis via DAP pathway; DL-2,6-diaminopimelate from LL-2,6-diaminopimelate: step 1/1.</text>
</comment>
<dbReference type="EMBL" id="UHFX01000003">
    <property type="protein sequence ID" value="SUO03797.1"/>
    <property type="molecule type" value="Genomic_DNA"/>
</dbReference>
<dbReference type="Gene3D" id="3.10.310.10">
    <property type="entry name" value="Diaminopimelate Epimerase, Chain A, domain 1"/>
    <property type="match status" value="2"/>
</dbReference>
<dbReference type="UniPathway" id="UPA00034">
    <property type="reaction ID" value="UER00025"/>
</dbReference>
<feature type="binding site" evidence="8">
    <location>
        <begin position="74"/>
        <end position="75"/>
    </location>
    <ligand>
        <name>substrate</name>
    </ligand>
</feature>
<evidence type="ECO:0000313" key="10">
    <source>
        <dbReference type="EMBL" id="SUO03797.1"/>
    </source>
</evidence>
<feature type="binding site" evidence="8">
    <location>
        <begin position="217"/>
        <end position="218"/>
    </location>
    <ligand>
        <name>substrate</name>
    </ligand>
</feature>
<feature type="site" description="Could be important to modulate the pK values of the two catalytic cysteine residues" evidence="8">
    <location>
        <position position="207"/>
    </location>
</feature>
<evidence type="ECO:0000256" key="6">
    <source>
        <dbReference type="ARBA" id="ARBA00023235"/>
    </source>
</evidence>
<dbReference type="InterPro" id="IPR001653">
    <property type="entry name" value="DAP_epimerase_DapF"/>
</dbReference>
<feature type="binding site" evidence="8">
    <location>
        <position position="189"/>
    </location>
    <ligand>
        <name>substrate</name>
    </ligand>
</feature>
<dbReference type="AlphaFoldDB" id="A0A380LKN9"/>
<proteinExistence type="inferred from homology"/>
<comment type="function">
    <text evidence="8">Catalyzes the stereoinversion of LL-2,6-diaminopimelate (L,L-DAP) to meso-diaminopimelate (meso-DAP), a precursor of L-lysine and an essential component of the bacterial peptidoglycan.</text>
</comment>
<feature type="active site" description="Proton acceptor" evidence="8">
    <location>
        <position position="216"/>
    </location>
</feature>
<feature type="binding site" evidence="8">
    <location>
        <position position="64"/>
    </location>
    <ligand>
        <name>substrate</name>
    </ligand>
</feature>
<comment type="similarity">
    <text evidence="2 8">Belongs to the diaminopimelate epimerase family.</text>
</comment>
<feature type="active site" evidence="9">
    <location>
        <position position="73"/>
    </location>
</feature>
<keyword evidence="5 8" id="KW-0457">Lysine biosynthesis</keyword>
<reference evidence="10 11" key="1">
    <citation type="submission" date="2018-06" db="EMBL/GenBank/DDBJ databases">
        <authorList>
            <consortium name="Pathogen Informatics"/>
            <person name="Doyle S."/>
        </authorList>
    </citation>
    <scope>NUCLEOTIDE SEQUENCE [LARGE SCALE GENOMIC DNA]</scope>
    <source>
        <strain evidence="10 11">NCTC11087</strain>
    </source>
</reference>
<feature type="binding site" evidence="8">
    <location>
        <position position="16"/>
    </location>
    <ligand>
        <name>substrate</name>
    </ligand>
</feature>
<dbReference type="HAMAP" id="MF_00197">
    <property type="entry name" value="DAP_epimerase"/>
    <property type="match status" value="1"/>
</dbReference>
<dbReference type="GO" id="GO:0008837">
    <property type="term" value="F:diaminopimelate epimerase activity"/>
    <property type="evidence" value="ECO:0007669"/>
    <property type="project" value="UniProtKB-UniRule"/>
</dbReference>
<protein>
    <recommendedName>
        <fullName evidence="3 8">Diaminopimelate epimerase</fullName>
        <shortName evidence="8">DAP epimerase</shortName>
        <ecNumber evidence="3 8">5.1.1.7</ecNumber>
    </recommendedName>
    <alternativeName>
        <fullName evidence="8">PLP-independent amino acid racemase</fullName>
    </alternativeName>
</protein>
<dbReference type="PROSITE" id="PS01326">
    <property type="entry name" value="DAP_EPIMERASE"/>
    <property type="match status" value="1"/>
</dbReference>
<evidence type="ECO:0000256" key="1">
    <source>
        <dbReference type="ARBA" id="ARBA00005196"/>
    </source>
</evidence>
<evidence type="ECO:0000256" key="2">
    <source>
        <dbReference type="ARBA" id="ARBA00010219"/>
    </source>
</evidence>
<dbReference type="EC" id="5.1.1.7" evidence="3 8"/>
<evidence type="ECO:0000256" key="4">
    <source>
        <dbReference type="ARBA" id="ARBA00022605"/>
    </source>
</evidence>
<dbReference type="PANTHER" id="PTHR31689:SF0">
    <property type="entry name" value="DIAMINOPIMELATE EPIMERASE"/>
    <property type="match status" value="1"/>
</dbReference>
<gene>
    <name evidence="8 10" type="primary">dapF</name>
    <name evidence="10" type="ORF">NCTC11087_00669</name>
</gene>
<dbReference type="OrthoDB" id="9805408at2"/>
<dbReference type="Pfam" id="PF01678">
    <property type="entry name" value="DAP_epimerase"/>
    <property type="match status" value="2"/>
</dbReference>
<feature type="active site" description="Proton donor" evidence="8">
    <location>
        <position position="73"/>
    </location>
</feature>
<evidence type="ECO:0000256" key="7">
    <source>
        <dbReference type="ARBA" id="ARBA00051712"/>
    </source>
</evidence>
<comment type="caution">
    <text evidence="8">Lacks conserved residue(s) required for the propagation of feature annotation.</text>
</comment>
<dbReference type="GO" id="GO:0005829">
    <property type="term" value="C:cytosol"/>
    <property type="evidence" value="ECO:0007669"/>
    <property type="project" value="TreeGrafter"/>
</dbReference>
<organism evidence="10 11">
    <name type="scientific">Faecalicoccus pleomorphus</name>
    <dbReference type="NCBI Taxonomy" id="1323"/>
    <lineage>
        <taxon>Bacteria</taxon>
        <taxon>Bacillati</taxon>
        <taxon>Bacillota</taxon>
        <taxon>Erysipelotrichia</taxon>
        <taxon>Erysipelotrichales</taxon>
        <taxon>Erysipelotrichaceae</taxon>
        <taxon>Faecalicoccus</taxon>
    </lineage>
</organism>
<sequence>MCVMKIPFRKYHGCGNDFIIVQEEEIYPELLQDLIVQSCDRHTGIGADGFIVVRKEPLEMLYYNQDGSRAPMCGNGIRCFSQFCIDEGIIHKKEFVVKTLAGDKIIRVLDDQTFQVNMSKPEFEDLSLTGTSKRIWNDLYIIEDRHYRLHTFFQSTIHTVVFVDELNEEWMRKDGKIICEDPMFSLQTNVNFVQCIDPTHIQMQTYERGCGMTLACGTGACASVVCAYQLGKCKDTVEVLLPKGHLKIHIDTHGDVYMTGNAQCIAKGEYVYETN</sequence>
<evidence type="ECO:0000256" key="9">
    <source>
        <dbReference type="PROSITE-ProRule" id="PRU10125"/>
    </source>
</evidence>
<evidence type="ECO:0000256" key="3">
    <source>
        <dbReference type="ARBA" id="ARBA00013080"/>
    </source>
</evidence>
<keyword evidence="8" id="KW-0963">Cytoplasm</keyword>
<comment type="catalytic activity">
    <reaction evidence="7 8">
        <text>(2S,6S)-2,6-diaminopimelate = meso-2,6-diaminopimelate</text>
        <dbReference type="Rhea" id="RHEA:15393"/>
        <dbReference type="ChEBI" id="CHEBI:57609"/>
        <dbReference type="ChEBI" id="CHEBI:57791"/>
        <dbReference type="EC" id="5.1.1.7"/>
    </reaction>
</comment>
<evidence type="ECO:0000313" key="11">
    <source>
        <dbReference type="Proteomes" id="UP000255523"/>
    </source>
</evidence>
<keyword evidence="11" id="KW-1185">Reference proteome</keyword>
<dbReference type="InterPro" id="IPR018510">
    <property type="entry name" value="DAP_epimerase_AS"/>
</dbReference>
<feature type="site" description="Could be important to modulate the pK values of the two catalytic cysteine residues" evidence="8">
    <location>
        <position position="158"/>
    </location>
</feature>
<comment type="subunit">
    <text evidence="8">Homodimer.</text>
</comment>
<dbReference type="NCBIfam" id="TIGR00652">
    <property type="entry name" value="DapF"/>
    <property type="match status" value="1"/>
</dbReference>
<evidence type="ECO:0000256" key="5">
    <source>
        <dbReference type="ARBA" id="ARBA00023154"/>
    </source>
</evidence>